<name>A0A6A5YBQ1_9PLEO</name>
<dbReference type="GeneID" id="54281538"/>
<keyword evidence="3" id="KW-1185">Reference proteome</keyword>
<feature type="region of interest" description="Disordered" evidence="1">
    <location>
        <begin position="40"/>
        <end position="158"/>
    </location>
</feature>
<sequence>MSLLNRGADLSVRDIGCTCGHHSPVYRRPRVRAWIRRKKYQENQDSRADKDIKFSNLKKGDGRKIEDLKGNLSSHPKPRQHPNRNEIRTKTKSNRDQDQNQPRRNVGRPQGTRTSTTSTLTFLCQEPNQPSPTRQNNPTNDLSTRPEHTPWTDTPTTH</sequence>
<accession>A0A6A5YBQ1</accession>
<reference evidence="2" key="1">
    <citation type="journal article" date="2020" name="Stud. Mycol.">
        <title>101 Dothideomycetes genomes: a test case for predicting lifestyles and emergence of pathogens.</title>
        <authorList>
            <person name="Haridas S."/>
            <person name="Albert R."/>
            <person name="Binder M."/>
            <person name="Bloem J."/>
            <person name="Labutti K."/>
            <person name="Salamov A."/>
            <person name="Andreopoulos B."/>
            <person name="Baker S."/>
            <person name="Barry K."/>
            <person name="Bills G."/>
            <person name="Bluhm B."/>
            <person name="Cannon C."/>
            <person name="Castanera R."/>
            <person name="Culley D."/>
            <person name="Daum C."/>
            <person name="Ezra D."/>
            <person name="Gonzalez J."/>
            <person name="Henrissat B."/>
            <person name="Kuo A."/>
            <person name="Liang C."/>
            <person name="Lipzen A."/>
            <person name="Lutzoni F."/>
            <person name="Magnuson J."/>
            <person name="Mondo S."/>
            <person name="Nolan M."/>
            <person name="Ohm R."/>
            <person name="Pangilinan J."/>
            <person name="Park H.-J."/>
            <person name="Ramirez L."/>
            <person name="Alfaro M."/>
            <person name="Sun H."/>
            <person name="Tritt A."/>
            <person name="Yoshinaga Y."/>
            <person name="Zwiers L.-H."/>
            <person name="Turgeon B."/>
            <person name="Goodwin S."/>
            <person name="Spatafora J."/>
            <person name="Crous P."/>
            <person name="Grigoriev I."/>
        </authorList>
    </citation>
    <scope>NUCLEOTIDE SEQUENCE</scope>
    <source>
        <strain evidence="2">CBS 175.79</strain>
    </source>
</reference>
<dbReference type="EMBL" id="ML978066">
    <property type="protein sequence ID" value="KAF2022034.1"/>
    <property type="molecule type" value="Genomic_DNA"/>
</dbReference>
<feature type="compositionally biased region" description="Basic and acidic residues" evidence="1">
    <location>
        <begin position="40"/>
        <end position="69"/>
    </location>
</feature>
<evidence type="ECO:0000313" key="3">
    <source>
        <dbReference type="Proteomes" id="UP000799778"/>
    </source>
</evidence>
<dbReference type="AlphaFoldDB" id="A0A6A5YBQ1"/>
<proteinExistence type="predicted"/>
<feature type="compositionally biased region" description="Basic and acidic residues" evidence="1">
    <location>
        <begin position="83"/>
        <end position="98"/>
    </location>
</feature>
<organism evidence="2 3">
    <name type="scientific">Aaosphaeria arxii CBS 175.79</name>
    <dbReference type="NCBI Taxonomy" id="1450172"/>
    <lineage>
        <taxon>Eukaryota</taxon>
        <taxon>Fungi</taxon>
        <taxon>Dikarya</taxon>
        <taxon>Ascomycota</taxon>
        <taxon>Pezizomycotina</taxon>
        <taxon>Dothideomycetes</taxon>
        <taxon>Pleosporomycetidae</taxon>
        <taxon>Pleosporales</taxon>
        <taxon>Pleosporales incertae sedis</taxon>
        <taxon>Aaosphaeria</taxon>
    </lineage>
</organism>
<feature type="compositionally biased region" description="Polar residues" evidence="1">
    <location>
        <begin position="126"/>
        <end position="143"/>
    </location>
</feature>
<evidence type="ECO:0000313" key="2">
    <source>
        <dbReference type="EMBL" id="KAF2022034.1"/>
    </source>
</evidence>
<dbReference type="RefSeq" id="XP_033390373.1">
    <property type="nucleotide sequence ID" value="XM_033524141.1"/>
</dbReference>
<dbReference type="Proteomes" id="UP000799778">
    <property type="component" value="Unassembled WGS sequence"/>
</dbReference>
<gene>
    <name evidence="2" type="ORF">BU24DRAFT_36131</name>
</gene>
<protein>
    <submittedName>
        <fullName evidence="2">Uncharacterized protein</fullName>
    </submittedName>
</protein>
<evidence type="ECO:0000256" key="1">
    <source>
        <dbReference type="SAM" id="MobiDB-lite"/>
    </source>
</evidence>
<feature type="compositionally biased region" description="Low complexity" evidence="1">
    <location>
        <begin position="112"/>
        <end position="121"/>
    </location>
</feature>